<sequence length="127" mass="13577">MSDDATTSGEPALPAGFTVETCIVVACRTCQRAYGDEEEGVTVHFSGLDDAARTITAAGWWVTQQGTQCYDCAASEACATLGHAWPDWALCRCEGRIPAHVQQMEFRTCAGCGEQEERRAHTTTGGA</sequence>
<dbReference type="Proteomes" id="UP000256269">
    <property type="component" value="Unassembled WGS sequence"/>
</dbReference>
<dbReference type="OrthoDB" id="4993002at2"/>
<accession>A0A3E0G7H8</accession>
<evidence type="ECO:0000313" key="1">
    <source>
        <dbReference type="EMBL" id="REH18295.1"/>
    </source>
</evidence>
<evidence type="ECO:0000313" key="2">
    <source>
        <dbReference type="Proteomes" id="UP000256269"/>
    </source>
</evidence>
<dbReference type="RefSeq" id="WP_116182152.1">
    <property type="nucleotide sequence ID" value="NZ_CP144379.1"/>
</dbReference>
<dbReference type="EMBL" id="QUNO01000036">
    <property type="protein sequence ID" value="REH18295.1"/>
    <property type="molecule type" value="Genomic_DNA"/>
</dbReference>
<dbReference type="AlphaFoldDB" id="A0A3E0G7H8"/>
<proteinExistence type="predicted"/>
<gene>
    <name evidence="1" type="ORF">BCF44_13650</name>
</gene>
<comment type="caution">
    <text evidence="1">The sequence shown here is derived from an EMBL/GenBank/DDBJ whole genome shotgun (WGS) entry which is preliminary data.</text>
</comment>
<organism evidence="1 2">
    <name type="scientific">Kutzneria buriramensis</name>
    <dbReference type="NCBI Taxonomy" id="1045776"/>
    <lineage>
        <taxon>Bacteria</taxon>
        <taxon>Bacillati</taxon>
        <taxon>Actinomycetota</taxon>
        <taxon>Actinomycetes</taxon>
        <taxon>Pseudonocardiales</taxon>
        <taxon>Pseudonocardiaceae</taxon>
        <taxon>Kutzneria</taxon>
    </lineage>
</organism>
<protein>
    <submittedName>
        <fullName evidence="1">Uncharacterized protein</fullName>
    </submittedName>
</protein>
<name>A0A3E0G7H8_9PSEU</name>
<reference evidence="1 2" key="1">
    <citation type="submission" date="2018-08" db="EMBL/GenBank/DDBJ databases">
        <title>Genomic Encyclopedia of Archaeal and Bacterial Type Strains, Phase II (KMG-II): from individual species to whole genera.</title>
        <authorList>
            <person name="Goeker M."/>
        </authorList>
    </citation>
    <scope>NUCLEOTIDE SEQUENCE [LARGE SCALE GENOMIC DNA]</scope>
    <source>
        <strain evidence="1 2">DSM 45791</strain>
    </source>
</reference>
<keyword evidence="2" id="KW-1185">Reference proteome</keyword>